<dbReference type="EMBL" id="PFFQ01000014">
    <property type="protein sequence ID" value="PIW18087.1"/>
    <property type="molecule type" value="Genomic_DNA"/>
</dbReference>
<accession>A0A2M7G7P8</accession>
<reference evidence="1 2" key="1">
    <citation type="submission" date="2017-09" db="EMBL/GenBank/DDBJ databases">
        <title>Depth-based differentiation of microbial function through sediment-hosted aquifers and enrichment of novel symbionts in the deep terrestrial subsurface.</title>
        <authorList>
            <person name="Probst A.J."/>
            <person name="Ladd B."/>
            <person name="Jarett J.K."/>
            <person name="Geller-Mcgrath D.E."/>
            <person name="Sieber C.M."/>
            <person name="Emerson J.B."/>
            <person name="Anantharaman K."/>
            <person name="Thomas B.C."/>
            <person name="Malmstrom R."/>
            <person name="Stieglmeier M."/>
            <person name="Klingl A."/>
            <person name="Woyke T."/>
            <person name="Ryan C.M."/>
            <person name="Banfield J.F."/>
        </authorList>
    </citation>
    <scope>NUCLEOTIDE SEQUENCE [LARGE SCALE GENOMIC DNA]</scope>
    <source>
        <strain evidence="1">CG17_big_fil_post_rev_8_21_14_2_50_48_46</strain>
    </source>
</reference>
<evidence type="ECO:0008006" key="3">
    <source>
        <dbReference type="Google" id="ProtNLM"/>
    </source>
</evidence>
<comment type="caution">
    <text evidence="1">The sequence shown here is derived from an EMBL/GenBank/DDBJ whole genome shotgun (WGS) entry which is preliminary data.</text>
</comment>
<proteinExistence type="predicted"/>
<dbReference type="Proteomes" id="UP000231019">
    <property type="component" value="Unassembled WGS sequence"/>
</dbReference>
<dbReference type="AlphaFoldDB" id="A0A2M7G7P8"/>
<evidence type="ECO:0000313" key="2">
    <source>
        <dbReference type="Proteomes" id="UP000231019"/>
    </source>
</evidence>
<sequence length="117" mass="13858">MINKNRVLLLKWLKITNFCYNQGTKMRGEGQVLVWEQLELYAENYHRFTLEVMPLLEESCDQETLLQIYKTARHYQRAFAELAREETEISPLYLRLSITLADTLQKIIGLPEMPSTY</sequence>
<protein>
    <recommendedName>
        <fullName evidence="3">DALR anticodon binding domain-containing protein</fullName>
    </recommendedName>
</protein>
<evidence type="ECO:0000313" key="1">
    <source>
        <dbReference type="EMBL" id="PIW18087.1"/>
    </source>
</evidence>
<name>A0A2M7G7P8_9BACT</name>
<organism evidence="1 2">
    <name type="scientific">bacterium (Candidatus Blackallbacteria) CG17_big_fil_post_rev_8_21_14_2_50_48_46</name>
    <dbReference type="NCBI Taxonomy" id="2014261"/>
    <lineage>
        <taxon>Bacteria</taxon>
        <taxon>Candidatus Blackallbacteria</taxon>
    </lineage>
</organism>
<gene>
    <name evidence="1" type="ORF">COW36_06030</name>
</gene>